<gene>
    <name evidence="1" type="ORF">JFP838_pA0447</name>
</gene>
<dbReference type="Proteomes" id="UP000070260">
    <property type="component" value="Plasmid pJFP838A"/>
</dbReference>
<dbReference type="AlphaFoldDB" id="A0A140GS54"/>
<proteinExistence type="predicted"/>
<reference evidence="1 2" key="1">
    <citation type="journal article" date="2016" name="PLoS ONE">
        <title>Plasmid Characterization and Chromosome Analysis of Two netF+ Clostridium perfringens Isolates Associated with Foal and Canine Necrotizing Enteritis.</title>
        <authorList>
            <person name="Mehdizadeh Gohari I."/>
            <person name="Kropinski A.M."/>
            <person name="Weese S.J."/>
            <person name="Parreira V.R."/>
            <person name="Whitehead A.E."/>
            <person name="Boerlin P."/>
            <person name="Prescott J.F."/>
        </authorList>
    </citation>
    <scope>NUCLEOTIDE SEQUENCE [LARGE SCALE GENOMIC DNA]</scope>
    <source>
        <strain evidence="1 2">JP838</strain>
        <plasmid evidence="2">Plasmid pJFP838A</plasmid>
    </source>
</reference>
<dbReference type="EMBL" id="CP013615">
    <property type="protein sequence ID" value="AMN31363.1"/>
    <property type="molecule type" value="Genomic_DNA"/>
</dbReference>
<organism evidence="1 2">
    <name type="scientific">Clostridium perfringens</name>
    <dbReference type="NCBI Taxonomy" id="1502"/>
    <lineage>
        <taxon>Bacteria</taxon>
        <taxon>Bacillati</taxon>
        <taxon>Bacillota</taxon>
        <taxon>Clostridia</taxon>
        <taxon>Eubacteriales</taxon>
        <taxon>Clostridiaceae</taxon>
        <taxon>Clostridium</taxon>
    </lineage>
</organism>
<accession>A0A140GS54</accession>
<name>A0A140GS54_CLOPF</name>
<evidence type="ECO:0000313" key="2">
    <source>
        <dbReference type="Proteomes" id="UP000070260"/>
    </source>
</evidence>
<sequence length="274" mass="32332">MNSDLTINITNFESYFDDFIDKYNLNLITDEEKISHLYIKNISNIIELKNDLIEIFLDIVLNEILSKRIKVEKIYEELKSELKLHIQSISLYNSVILKANLTTYLLNNNYINIQSYLFFNIPESVIKDYIDIANFIQASIFLKTLEIDKNKLILKRKLEVREKEEEIIDEKINKYLSINGVDIKNFQIIEIVFNDNEIFYKGINNVLFNLNDCKKDIGYSLDTSKFNISSIEEEVLAYKIIELIILLKCKKIFIKNSSIKKFILKEFGEYVEVD</sequence>
<protein>
    <submittedName>
        <fullName evidence="1">Uncharacterized protein</fullName>
    </submittedName>
</protein>
<dbReference type="PATRIC" id="fig|1502.177.peg.3658"/>
<evidence type="ECO:0000313" key="1">
    <source>
        <dbReference type="EMBL" id="AMN31363.1"/>
    </source>
</evidence>
<dbReference type="RefSeq" id="WP_061429940.1">
    <property type="nucleotide sequence ID" value="NZ_CATNZX010000001.1"/>
</dbReference>
<geneLocation type="plasmid" evidence="1 2">
    <name>pJFP838A</name>
</geneLocation>
<keyword evidence="1" id="KW-0614">Plasmid</keyword>